<dbReference type="Proteomes" id="UP000069940">
    <property type="component" value="Unassembled WGS sequence"/>
</dbReference>
<keyword evidence="3" id="KW-1185">Reference proteome</keyword>
<reference evidence="3" key="1">
    <citation type="journal article" date="2015" name="Proc. Natl. Acad. Sci. U.S.A.">
        <title>Genome sequence of the Asian Tiger mosquito, Aedes albopictus, reveals insights into its biology, genetics, and evolution.</title>
        <authorList>
            <person name="Chen X.G."/>
            <person name="Jiang X."/>
            <person name="Gu J."/>
            <person name="Xu M."/>
            <person name="Wu Y."/>
            <person name="Deng Y."/>
            <person name="Zhang C."/>
            <person name="Bonizzoni M."/>
            <person name="Dermauw W."/>
            <person name="Vontas J."/>
            <person name="Armbruster P."/>
            <person name="Huang X."/>
            <person name="Yang Y."/>
            <person name="Zhang H."/>
            <person name="He W."/>
            <person name="Peng H."/>
            <person name="Liu Y."/>
            <person name="Wu K."/>
            <person name="Chen J."/>
            <person name="Lirakis M."/>
            <person name="Topalis P."/>
            <person name="Van Leeuwen T."/>
            <person name="Hall A.B."/>
            <person name="Jiang X."/>
            <person name="Thorpe C."/>
            <person name="Mueller R.L."/>
            <person name="Sun C."/>
            <person name="Waterhouse R.M."/>
            <person name="Yan G."/>
            <person name="Tu Z.J."/>
            <person name="Fang X."/>
            <person name="James A.A."/>
        </authorList>
    </citation>
    <scope>NUCLEOTIDE SEQUENCE [LARGE SCALE GENOMIC DNA]</scope>
    <source>
        <strain evidence="3">Foshan</strain>
    </source>
</reference>
<evidence type="ECO:0008006" key="4">
    <source>
        <dbReference type="Google" id="ProtNLM"/>
    </source>
</evidence>
<evidence type="ECO:0000256" key="1">
    <source>
        <dbReference type="SAM" id="MobiDB-lite"/>
    </source>
</evidence>
<proteinExistence type="predicted"/>
<name>A0ABM1ZKJ9_AEDAL</name>
<dbReference type="RefSeq" id="XP_062704782.1">
    <property type="nucleotide sequence ID" value="XM_062848798.1"/>
</dbReference>
<feature type="region of interest" description="Disordered" evidence="1">
    <location>
        <begin position="1"/>
        <end position="29"/>
    </location>
</feature>
<organism evidence="2 3">
    <name type="scientific">Aedes albopictus</name>
    <name type="common">Asian tiger mosquito</name>
    <name type="synonym">Stegomyia albopicta</name>
    <dbReference type="NCBI Taxonomy" id="7160"/>
    <lineage>
        <taxon>Eukaryota</taxon>
        <taxon>Metazoa</taxon>
        <taxon>Ecdysozoa</taxon>
        <taxon>Arthropoda</taxon>
        <taxon>Hexapoda</taxon>
        <taxon>Insecta</taxon>
        <taxon>Pterygota</taxon>
        <taxon>Neoptera</taxon>
        <taxon>Endopterygota</taxon>
        <taxon>Diptera</taxon>
        <taxon>Nematocera</taxon>
        <taxon>Culicoidea</taxon>
        <taxon>Culicidae</taxon>
        <taxon>Culicinae</taxon>
        <taxon>Aedini</taxon>
        <taxon>Aedes</taxon>
        <taxon>Stegomyia</taxon>
    </lineage>
</organism>
<evidence type="ECO:0000313" key="2">
    <source>
        <dbReference type="EnsemblMetazoa" id="AALFPA23_019383.P28511"/>
    </source>
</evidence>
<reference evidence="2" key="2">
    <citation type="submission" date="2025-05" db="UniProtKB">
        <authorList>
            <consortium name="EnsemblMetazoa"/>
        </authorList>
    </citation>
    <scope>IDENTIFICATION</scope>
    <source>
        <strain evidence="2">Foshan</strain>
    </source>
</reference>
<accession>A0ABM1ZKJ9</accession>
<protein>
    <recommendedName>
        <fullName evidence="4">CCHC-type domain-containing protein</fullName>
    </recommendedName>
</protein>
<sequence>MFLRSQKSTAELEQSIASNSGAQENQTSHNKNAVEMVNAAGNAGQSVSGSSSGAVCGYETGGRSLQNCGSSAAGIVASSAMNAAAPAAQPTSGSVLNRIEDGRGDFVEVHNPSQSNSSVQAEIFGVRRSAMFQGLENHQTNFGHFKPEDISSMLPSYSGGAEEDVNHFIAVLENTKQALNVSSFVMKLVVIRNLKGKAQAWLHSQADFMMKDYADLIRSLQEFFDCPINTFEVRKRLERKTWSGKFESFADYCQAKKVLAQNLKMPESELIDYIVEGIMDPVLKNQARLSNFKTVAEILQAFRMIGSETRSQVPLRKPIQCYSCSQFGHVAAFCWKSREKLQRTNRFARNQQEDVLTSKHVNAVVENDIESGNGRHGLN</sequence>
<evidence type="ECO:0000313" key="3">
    <source>
        <dbReference type="Proteomes" id="UP000069940"/>
    </source>
</evidence>
<dbReference type="GeneID" id="134287108"/>
<dbReference type="EnsemblMetazoa" id="AALFPA23_019383.R28511">
    <property type="protein sequence ID" value="AALFPA23_019383.P28511"/>
    <property type="gene ID" value="AALFPA23_019383"/>
</dbReference>